<keyword evidence="5" id="KW-0630">Potassium</keyword>
<evidence type="ECO:0000256" key="3">
    <source>
        <dbReference type="ARBA" id="ARBA00022538"/>
    </source>
</evidence>
<dbReference type="Proteomes" id="UP000290289">
    <property type="component" value="Chromosome 2"/>
</dbReference>
<reference evidence="14 15" key="1">
    <citation type="submission" date="2018-10" db="EMBL/GenBank/DDBJ databases">
        <title>A high-quality apple genome assembly.</title>
        <authorList>
            <person name="Hu J."/>
        </authorList>
    </citation>
    <scope>NUCLEOTIDE SEQUENCE [LARGE SCALE GENOMIC DNA]</scope>
    <source>
        <strain evidence="15">cv. HFTH1</strain>
        <tissue evidence="14">Young leaf</tissue>
    </source>
</reference>
<gene>
    <name evidence="14" type="ORF">DVH24_006490</name>
</gene>
<dbReference type="GO" id="GO:0012505">
    <property type="term" value="C:endomembrane system"/>
    <property type="evidence" value="ECO:0007669"/>
    <property type="project" value="TreeGrafter"/>
</dbReference>
<feature type="domain" description="Cation/H(+) antiporter central" evidence="12">
    <location>
        <begin position="270"/>
        <end position="398"/>
    </location>
</feature>
<dbReference type="Pfam" id="PF23259">
    <property type="entry name" value="CHX17_C"/>
    <property type="match status" value="1"/>
</dbReference>
<keyword evidence="6 10" id="KW-1133">Transmembrane helix</keyword>
<comment type="similarity">
    <text evidence="9">Belongs to the monovalent cation:proton antiporter 2 (CPA2) transporter (TC 2.A.37) family. CHX (TC 2.A.37.4) subfamily.</text>
</comment>
<dbReference type="GO" id="GO:0006885">
    <property type="term" value="P:regulation of pH"/>
    <property type="evidence" value="ECO:0007669"/>
    <property type="project" value="TreeGrafter"/>
</dbReference>
<evidence type="ECO:0000256" key="5">
    <source>
        <dbReference type="ARBA" id="ARBA00022958"/>
    </source>
</evidence>
<sequence>MAQSFGALPLPPPTSLADLKLLRSEFGRLALSSAVISDLCSWFLFLLGMAAVNMTNMVAVGSTLAFIAVCTFLIRPALPRILTSEREKEDTDYSHHMCFVLAGVMLCGFITDALGSHSIVGPFVLGAIMPKGLRVRLQDMLNHPEAEYEARSGTTIYRLVAVVIVAFGAKIVSTFAASLINKMSPRDSLALGVLMNTKGLLTLIVLSSARDLKYERPPMQYKERNIESVGPETELRILACFHNSDKVSGIINLLEASNPTKQSPIHVLVVLLVELTGHASAMLIVHDTCKTPTTKYRQLPDSSSTSNGAFGNYARKRENITVQKLTAVSAYATMHEDICNLAEENQATLIIIPFHYDKSLTDGATKSISHLSSLNNNLIANAQCSVGVFVDHGFGKSNIITESNSDSDNDSGDDNSLGRNHYHFAMVFIGGTDDRGALTYAWRMAGHPNVRLTVIRINFRKKEVQTSMDDNKDSYDDGILKAMSSTGMEENDPSIKLEEKMLTGWVETLKLINSMESEYDMYIVGEDMAICHLR</sequence>
<evidence type="ECO:0000256" key="9">
    <source>
        <dbReference type="ARBA" id="ARBA00038341"/>
    </source>
</evidence>
<evidence type="ECO:0000256" key="4">
    <source>
        <dbReference type="ARBA" id="ARBA00022692"/>
    </source>
</evidence>
<keyword evidence="15" id="KW-1185">Reference proteome</keyword>
<dbReference type="EMBL" id="RDQH01000328">
    <property type="protein sequence ID" value="RXI05233.1"/>
    <property type="molecule type" value="Genomic_DNA"/>
</dbReference>
<feature type="transmembrane region" description="Helical" evidence="10">
    <location>
        <begin position="99"/>
        <end position="120"/>
    </location>
</feature>
<comment type="caution">
    <text evidence="14">The sequence shown here is derived from an EMBL/GenBank/DDBJ whole genome shotgun (WGS) entry which is preliminary data.</text>
</comment>
<feature type="transmembrane region" description="Helical" evidence="10">
    <location>
        <begin position="156"/>
        <end position="177"/>
    </location>
</feature>
<dbReference type="AlphaFoldDB" id="A0A498KIJ7"/>
<feature type="domain" description="Cation/H+ exchanger transmembrane" evidence="11">
    <location>
        <begin position="16"/>
        <end position="132"/>
    </location>
</feature>
<evidence type="ECO:0000256" key="6">
    <source>
        <dbReference type="ARBA" id="ARBA00022989"/>
    </source>
</evidence>
<evidence type="ECO:0000256" key="2">
    <source>
        <dbReference type="ARBA" id="ARBA00022448"/>
    </source>
</evidence>
<organism evidence="14 15">
    <name type="scientific">Malus domestica</name>
    <name type="common">Apple</name>
    <name type="synonym">Pyrus malus</name>
    <dbReference type="NCBI Taxonomy" id="3750"/>
    <lineage>
        <taxon>Eukaryota</taxon>
        <taxon>Viridiplantae</taxon>
        <taxon>Streptophyta</taxon>
        <taxon>Embryophyta</taxon>
        <taxon>Tracheophyta</taxon>
        <taxon>Spermatophyta</taxon>
        <taxon>Magnoliopsida</taxon>
        <taxon>eudicotyledons</taxon>
        <taxon>Gunneridae</taxon>
        <taxon>Pentapetalae</taxon>
        <taxon>rosids</taxon>
        <taxon>fabids</taxon>
        <taxon>Rosales</taxon>
        <taxon>Rosaceae</taxon>
        <taxon>Amygdaloideae</taxon>
        <taxon>Maleae</taxon>
        <taxon>Malus</taxon>
    </lineage>
</organism>
<keyword evidence="2" id="KW-0813">Transport</keyword>
<dbReference type="InterPro" id="IPR057291">
    <property type="entry name" value="CHX17_2nd"/>
</dbReference>
<feature type="transmembrane region" description="Helical" evidence="10">
    <location>
        <begin position="58"/>
        <end position="78"/>
    </location>
</feature>
<feature type="transmembrane region" description="Helical" evidence="10">
    <location>
        <begin position="189"/>
        <end position="209"/>
    </location>
</feature>
<evidence type="ECO:0000313" key="14">
    <source>
        <dbReference type="EMBL" id="RXI05233.1"/>
    </source>
</evidence>
<dbReference type="PANTHER" id="PTHR32468">
    <property type="entry name" value="CATION/H + ANTIPORTER"/>
    <property type="match status" value="1"/>
</dbReference>
<dbReference type="GO" id="GO:0016020">
    <property type="term" value="C:membrane"/>
    <property type="evidence" value="ECO:0007669"/>
    <property type="project" value="UniProtKB-SubCell"/>
</dbReference>
<dbReference type="Gene3D" id="1.20.1530.20">
    <property type="match status" value="1"/>
</dbReference>
<evidence type="ECO:0000256" key="7">
    <source>
        <dbReference type="ARBA" id="ARBA00023065"/>
    </source>
</evidence>
<keyword evidence="4 10" id="KW-0812">Transmembrane</keyword>
<dbReference type="Pfam" id="PF23256">
    <property type="entry name" value="CHX17_2nd"/>
    <property type="match status" value="1"/>
</dbReference>
<dbReference type="InterPro" id="IPR050794">
    <property type="entry name" value="CPA2_transporter"/>
</dbReference>
<keyword evidence="3" id="KW-0633">Potassium transport</keyword>
<keyword evidence="8 10" id="KW-0472">Membrane</keyword>
<dbReference type="GO" id="GO:0015297">
    <property type="term" value="F:antiporter activity"/>
    <property type="evidence" value="ECO:0007669"/>
    <property type="project" value="InterPro"/>
</dbReference>
<evidence type="ECO:0000259" key="11">
    <source>
        <dbReference type="Pfam" id="PF00999"/>
    </source>
</evidence>
<accession>A0A498KIJ7</accession>
<feature type="domain" description="Cation/H(+) antiporter C-terminal" evidence="13">
    <location>
        <begin position="426"/>
        <end position="461"/>
    </location>
</feature>
<keyword evidence="7" id="KW-0406">Ion transport</keyword>
<evidence type="ECO:0000259" key="12">
    <source>
        <dbReference type="Pfam" id="PF23256"/>
    </source>
</evidence>
<dbReference type="InterPro" id="IPR057290">
    <property type="entry name" value="CHX17_C"/>
</dbReference>
<evidence type="ECO:0000313" key="15">
    <source>
        <dbReference type="Proteomes" id="UP000290289"/>
    </source>
</evidence>
<evidence type="ECO:0000256" key="10">
    <source>
        <dbReference type="SAM" id="Phobius"/>
    </source>
</evidence>
<dbReference type="GO" id="GO:0006813">
    <property type="term" value="P:potassium ion transport"/>
    <property type="evidence" value="ECO:0007669"/>
    <property type="project" value="UniProtKB-KW"/>
</dbReference>
<evidence type="ECO:0000256" key="1">
    <source>
        <dbReference type="ARBA" id="ARBA00004141"/>
    </source>
</evidence>
<proteinExistence type="inferred from homology"/>
<dbReference type="InterPro" id="IPR006153">
    <property type="entry name" value="Cation/H_exchanger_TM"/>
</dbReference>
<dbReference type="PANTHER" id="PTHR32468:SF74">
    <property type="entry name" value="CATION_H(+) ANTIPORTER 21-RELATED"/>
    <property type="match status" value="1"/>
</dbReference>
<dbReference type="InterPro" id="IPR038770">
    <property type="entry name" value="Na+/solute_symporter_sf"/>
</dbReference>
<dbReference type="Pfam" id="PF00999">
    <property type="entry name" value="Na_H_Exchanger"/>
    <property type="match status" value="1"/>
</dbReference>
<dbReference type="GO" id="GO:1902600">
    <property type="term" value="P:proton transmembrane transport"/>
    <property type="evidence" value="ECO:0007669"/>
    <property type="project" value="InterPro"/>
</dbReference>
<comment type="subcellular location">
    <subcellularLocation>
        <location evidence="1">Membrane</location>
        <topology evidence="1">Multi-pass membrane protein</topology>
    </subcellularLocation>
</comment>
<name>A0A498KIJ7_MALDO</name>
<evidence type="ECO:0000256" key="8">
    <source>
        <dbReference type="ARBA" id="ARBA00023136"/>
    </source>
</evidence>
<protein>
    <submittedName>
        <fullName evidence="14">Uncharacterized protein</fullName>
    </submittedName>
</protein>
<feature type="transmembrane region" description="Helical" evidence="10">
    <location>
        <begin position="29"/>
        <end position="52"/>
    </location>
</feature>
<evidence type="ECO:0000259" key="13">
    <source>
        <dbReference type="Pfam" id="PF23259"/>
    </source>
</evidence>